<feature type="region of interest" description="Disordered" evidence="1">
    <location>
        <begin position="356"/>
        <end position="456"/>
    </location>
</feature>
<evidence type="ECO:0000313" key="3">
    <source>
        <dbReference type="EMBL" id="KAF2174732.1"/>
    </source>
</evidence>
<dbReference type="SMART" id="SM00974">
    <property type="entry name" value="T5orf172"/>
    <property type="match status" value="1"/>
</dbReference>
<dbReference type="Pfam" id="PF10544">
    <property type="entry name" value="T5orf172"/>
    <property type="match status" value="1"/>
</dbReference>
<feature type="region of interest" description="Disordered" evidence="1">
    <location>
        <begin position="1"/>
        <end position="27"/>
    </location>
</feature>
<feature type="domain" description="Bacteriophage T5 Orf172 DNA-binding" evidence="2">
    <location>
        <begin position="593"/>
        <end position="690"/>
    </location>
</feature>
<proteinExistence type="predicted"/>
<evidence type="ECO:0000313" key="4">
    <source>
        <dbReference type="Proteomes" id="UP000800200"/>
    </source>
</evidence>
<feature type="compositionally biased region" description="Polar residues" evidence="1">
    <location>
        <begin position="254"/>
        <end position="265"/>
    </location>
</feature>
<dbReference type="Proteomes" id="UP000800200">
    <property type="component" value="Unassembled WGS sequence"/>
</dbReference>
<dbReference type="AlphaFoldDB" id="A0A6A6D8Y7"/>
<dbReference type="PANTHER" id="PTHR28094">
    <property type="entry name" value="MEIOTICALLY UP-REGULATED GENE 113 PROTEIN"/>
    <property type="match status" value="1"/>
</dbReference>
<protein>
    <recommendedName>
        <fullName evidence="2">Bacteriophage T5 Orf172 DNA-binding domain-containing protein</fullName>
    </recommendedName>
</protein>
<sequence>MKADMSTPRTPVQLTTQRPSPSPRSSAKKCINNLKDITFQLEADSREVRFQCLAKPCGVTRCRKSWIYGENSRKLHPCLFKDARAVLEKDVVESKQDFRKIIRIMFCGTHRHANFNTYFDQMPPWRGERHEEEVDFVSAFRNAFEWMENNIGGDWVSPIRPTRSRNALVGPLPEPRIPTESRLGSDKTLLARFRGLSAPPDDPQTEEGRSQERDQSELQTSTSKTALLRSEVTERCHAPPSTSSSPSEWSTPSAAQQASTKTGTFRQPFHIPTDYAFDFNTPVRPKPKKRVPSRALPGGAEGRVLGHGLTIFGGQPPNYVPSGSNSLTRNMQQLEQAYNSQGPSSGVCTDATLEEEAVNPKPNIDLKVSNASVTRHPCRDSATNKNRPRSSTSTQASIATMGEGSGTFTQGGEPLRKASAKQEPQPDPLDKPRSERIGSGATDSHGVGSDPSASKGQFVLSTTNAAMRVPMSPRRANAFVPYSSVPRKTQDDLALSRISRSSSFKPIPMRGGSTDDTFVEEPPVTTVPHAAIETGVERERRETILDRSGAKRVILPPCVVDGCIRNEIEKDVPTKFGYVYILRAPRYFQGLKVPLPPLVKIGKALDVEKRINEIKSRCGIPHLERVQDNKDRPVKLYEKLEKLVHAELGNFRVVFDCSGKCQKRKNGVSTEHTEWFNVPEDVALKTVQRWRKFVMAEPYREDGKLKDCWHAALRGNDDYIFARSSEVIDEHVKRDERWTNALARGYHRQQSGESTL</sequence>
<evidence type="ECO:0000256" key="1">
    <source>
        <dbReference type="SAM" id="MobiDB-lite"/>
    </source>
</evidence>
<feature type="region of interest" description="Disordered" evidence="1">
    <location>
        <begin position="194"/>
        <end position="301"/>
    </location>
</feature>
<dbReference type="EMBL" id="ML994781">
    <property type="protein sequence ID" value="KAF2174732.1"/>
    <property type="molecule type" value="Genomic_DNA"/>
</dbReference>
<gene>
    <name evidence="3" type="ORF">K469DRAFT_771439</name>
</gene>
<feature type="compositionally biased region" description="Basic and acidic residues" evidence="1">
    <location>
        <begin position="206"/>
        <end position="216"/>
    </location>
</feature>
<dbReference type="PANTHER" id="PTHR28094:SF1">
    <property type="entry name" value="MEIOTICALLY UP-REGULATED GENE 113 PROTEIN"/>
    <property type="match status" value="1"/>
</dbReference>
<feature type="compositionally biased region" description="Low complexity" evidence="1">
    <location>
        <begin position="239"/>
        <end position="253"/>
    </location>
</feature>
<organism evidence="3 4">
    <name type="scientific">Zopfia rhizophila CBS 207.26</name>
    <dbReference type="NCBI Taxonomy" id="1314779"/>
    <lineage>
        <taxon>Eukaryota</taxon>
        <taxon>Fungi</taxon>
        <taxon>Dikarya</taxon>
        <taxon>Ascomycota</taxon>
        <taxon>Pezizomycotina</taxon>
        <taxon>Dothideomycetes</taxon>
        <taxon>Dothideomycetes incertae sedis</taxon>
        <taxon>Zopfiaceae</taxon>
        <taxon>Zopfia</taxon>
    </lineage>
</organism>
<accession>A0A6A6D8Y7</accession>
<feature type="compositionally biased region" description="Polar residues" evidence="1">
    <location>
        <begin position="7"/>
        <end position="17"/>
    </location>
</feature>
<feature type="compositionally biased region" description="Polar residues" evidence="1">
    <location>
        <begin position="381"/>
        <end position="398"/>
    </location>
</feature>
<name>A0A6A6D8Y7_9PEZI</name>
<dbReference type="InterPro" id="IPR053006">
    <property type="entry name" value="Meiosis_regulatory"/>
</dbReference>
<keyword evidence="4" id="KW-1185">Reference proteome</keyword>
<dbReference type="InterPro" id="IPR018306">
    <property type="entry name" value="Phage_T5_Orf172_DNA-bd"/>
</dbReference>
<evidence type="ECO:0000259" key="2">
    <source>
        <dbReference type="SMART" id="SM00974"/>
    </source>
</evidence>
<reference evidence="3" key="1">
    <citation type="journal article" date="2020" name="Stud. Mycol.">
        <title>101 Dothideomycetes genomes: a test case for predicting lifestyles and emergence of pathogens.</title>
        <authorList>
            <person name="Haridas S."/>
            <person name="Albert R."/>
            <person name="Binder M."/>
            <person name="Bloem J."/>
            <person name="Labutti K."/>
            <person name="Salamov A."/>
            <person name="Andreopoulos B."/>
            <person name="Baker S."/>
            <person name="Barry K."/>
            <person name="Bills G."/>
            <person name="Bluhm B."/>
            <person name="Cannon C."/>
            <person name="Castanera R."/>
            <person name="Culley D."/>
            <person name="Daum C."/>
            <person name="Ezra D."/>
            <person name="Gonzalez J."/>
            <person name="Henrissat B."/>
            <person name="Kuo A."/>
            <person name="Liang C."/>
            <person name="Lipzen A."/>
            <person name="Lutzoni F."/>
            <person name="Magnuson J."/>
            <person name="Mondo S."/>
            <person name="Nolan M."/>
            <person name="Ohm R."/>
            <person name="Pangilinan J."/>
            <person name="Park H.-J."/>
            <person name="Ramirez L."/>
            <person name="Alfaro M."/>
            <person name="Sun H."/>
            <person name="Tritt A."/>
            <person name="Yoshinaga Y."/>
            <person name="Zwiers L.-H."/>
            <person name="Turgeon B."/>
            <person name="Goodwin S."/>
            <person name="Spatafora J."/>
            <person name="Crous P."/>
            <person name="Grigoriev I."/>
        </authorList>
    </citation>
    <scope>NUCLEOTIDE SEQUENCE</scope>
    <source>
        <strain evidence="3">CBS 207.26</strain>
    </source>
</reference>
<dbReference type="OrthoDB" id="3511049at2759"/>